<keyword evidence="6 10" id="KW-0676">Redox-active center</keyword>
<dbReference type="OrthoDB" id="9790390at2"/>
<dbReference type="GO" id="GO:0015035">
    <property type="term" value="F:protein-disulfide reductase activity"/>
    <property type="evidence" value="ECO:0007669"/>
    <property type="project" value="UniProtKB-UniRule"/>
</dbReference>
<dbReference type="PIRSF" id="PIRSF000077">
    <property type="entry name" value="Thioredoxin"/>
    <property type="match status" value="1"/>
</dbReference>
<evidence type="ECO:0000256" key="2">
    <source>
        <dbReference type="ARBA" id="ARBA00020570"/>
    </source>
</evidence>
<dbReference type="InterPro" id="IPR017937">
    <property type="entry name" value="Thioredoxin_CS"/>
</dbReference>
<evidence type="ECO:0000256" key="1">
    <source>
        <dbReference type="ARBA" id="ARBA00008987"/>
    </source>
</evidence>
<dbReference type="STRING" id="39060.SAMN05660706_108118"/>
<dbReference type="GO" id="GO:0005829">
    <property type="term" value="C:cytosol"/>
    <property type="evidence" value="ECO:0007669"/>
    <property type="project" value="TreeGrafter"/>
</dbReference>
<keyword evidence="13" id="KW-1185">Reference proteome</keyword>
<dbReference type="EMBL" id="FOYM01000008">
    <property type="protein sequence ID" value="SFR03016.1"/>
    <property type="molecule type" value="Genomic_DNA"/>
</dbReference>
<keyword evidence="5 10" id="KW-1015">Disulfide bond</keyword>
<dbReference type="InterPro" id="IPR013766">
    <property type="entry name" value="Thioredoxin_domain"/>
</dbReference>
<accession>A0A1I6DC30</accession>
<evidence type="ECO:0000259" key="11">
    <source>
        <dbReference type="PROSITE" id="PS51352"/>
    </source>
</evidence>
<dbReference type="Gene3D" id="3.40.30.10">
    <property type="entry name" value="Glutaredoxin"/>
    <property type="match status" value="1"/>
</dbReference>
<dbReference type="NCBIfam" id="TIGR01068">
    <property type="entry name" value="thioredoxin"/>
    <property type="match status" value="1"/>
</dbReference>
<gene>
    <name evidence="12" type="ORF">SAMN05660706_108118</name>
</gene>
<dbReference type="SUPFAM" id="SSF52833">
    <property type="entry name" value="Thioredoxin-like"/>
    <property type="match status" value="1"/>
</dbReference>
<name>A0A1I6DC30_9FIRM</name>
<evidence type="ECO:0000256" key="6">
    <source>
        <dbReference type="ARBA" id="ARBA00023284"/>
    </source>
</evidence>
<evidence type="ECO:0000256" key="9">
    <source>
        <dbReference type="PIRSR" id="PIRSR000077-1"/>
    </source>
</evidence>
<dbReference type="GO" id="GO:0045454">
    <property type="term" value="P:cell redox homeostasis"/>
    <property type="evidence" value="ECO:0007669"/>
    <property type="project" value="TreeGrafter"/>
</dbReference>
<sequence length="109" mass="12132">MASERIVALGGANFKEFIDNATMPVLVDFWAEWCGPCKMIAPVIEEVAAEYEGKVQVAKFNVDEDKTVPSNYSIVSIPTLIVFKDGNEVERIIGFKTKKELQAVLDKHV</sequence>
<feature type="site" description="Deprotonates C-terminal active site Cys" evidence="9">
    <location>
        <position position="28"/>
    </location>
</feature>
<feature type="disulfide bond" description="Redox-active" evidence="10">
    <location>
        <begin position="34"/>
        <end position="37"/>
    </location>
</feature>
<feature type="site" description="Contributes to redox potential value" evidence="9">
    <location>
        <position position="35"/>
    </location>
</feature>
<evidence type="ECO:0000256" key="3">
    <source>
        <dbReference type="ARBA" id="ARBA00022448"/>
    </source>
</evidence>
<feature type="domain" description="Thioredoxin" evidence="11">
    <location>
        <begin position="1"/>
        <end position="109"/>
    </location>
</feature>
<organism evidence="12 13">
    <name type="scientific">Desulfoscipio geothermicus DSM 3669</name>
    <dbReference type="NCBI Taxonomy" id="1121426"/>
    <lineage>
        <taxon>Bacteria</taxon>
        <taxon>Bacillati</taxon>
        <taxon>Bacillota</taxon>
        <taxon>Clostridia</taxon>
        <taxon>Eubacteriales</taxon>
        <taxon>Desulfallaceae</taxon>
        <taxon>Desulfoscipio</taxon>
    </lineage>
</organism>
<feature type="active site" description="Nucleophile" evidence="9">
    <location>
        <position position="37"/>
    </location>
</feature>
<proteinExistence type="inferred from homology"/>
<comment type="similarity">
    <text evidence="1 8">Belongs to the thioredoxin family.</text>
</comment>
<reference evidence="13" key="1">
    <citation type="submission" date="2016-10" db="EMBL/GenBank/DDBJ databases">
        <authorList>
            <person name="Varghese N."/>
            <person name="Submissions S."/>
        </authorList>
    </citation>
    <scope>NUCLEOTIDE SEQUENCE [LARGE SCALE GENOMIC DNA]</scope>
    <source>
        <strain evidence="13">DSM 3669</strain>
    </source>
</reference>
<dbReference type="CDD" id="cd02947">
    <property type="entry name" value="TRX_family"/>
    <property type="match status" value="1"/>
</dbReference>
<dbReference type="InterPro" id="IPR036249">
    <property type="entry name" value="Thioredoxin-like_sf"/>
</dbReference>
<keyword evidence="3" id="KW-0813">Transport</keyword>
<dbReference type="PANTHER" id="PTHR45663:SF11">
    <property type="entry name" value="GEO12009P1"/>
    <property type="match status" value="1"/>
</dbReference>
<feature type="active site" description="Nucleophile" evidence="9">
    <location>
        <position position="34"/>
    </location>
</feature>
<dbReference type="AlphaFoldDB" id="A0A1I6DC30"/>
<dbReference type="Proteomes" id="UP000199584">
    <property type="component" value="Unassembled WGS sequence"/>
</dbReference>
<evidence type="ECO:0000256" key="4">
    <source>
        <dbReference type="ARBA" id="ARBA00022982"/>
    </source>
</evidence>
<dbReference type="PRINTS" id="PR00421">
    <property type="entry name" value="THIOREDOXIN"/>
</dbReference>
<evidence type="ECO:0000256" key="5">
    <source>
        <dbReference type="ARBA" id="ARBA00023157"/>
    </source>
</evidence>
<dbReference type="Pfam" id="PF00085">
    <property type="entry name" value="Thioredoxin"/>
    <property type="match status" value="1"/>
</dbReference>
<dbReference type="InterPro" id="IPR005746">
    <property type="entry name" value="Thioredoxin"/>
</dbReference>
<evidence type="ECO:0000313" key="12">
    <source>
        <dbReference type="EMBL" id="SFR03016.1"/>
    </source>
</evidence>
<dbReference type="PROSITE" id="PS51352">
    <property type="entry name" value="THIOREDOXIN_2"/>
    <property type="match status" value="1"/>
</dbReference>
<protein>
    <recommendedName>
        <fullName evidence="2 7">Thioredoxin</fullName>
    </recommendedName>
</protein>
<dbReference type="RefSeq" id="WP_092482681.1">
    <property type="nucleotide sequence ID" value="NZ_FOYM01000008.1"/>
</dbReference>
<evidence type="ECO:0000313" key="13">
    <source>
        <dbReference type="Proteomes" id="UP000199584"/>
    </source>
</evidence>
<feature type="site" description="Contributes to redox potential value" evidence="9">
    <location>
        <position position="36"/>
    </location>
</feature>
<evidence type="ECO:0000256" key="8">
    <source>
        <dbReference type="PIRNR" id="PIRNR000077"/>
    </source>
</evidence>
<evidence type="ECO:0000256" key="10">
    <source>
        <dbReference type="PIRSR" id="PIRSR000077-4"/>
    </source>
</evidence>
<dbReference type="FunFam" id="3.40.30.10:FF:000001">
    <property type="entry name" value="Thioredoxin"/>
    <property type="match status" value="1"/>
</dbReference>
<dbReference type="PANTHER" id="PTHR45663">
    <property type="entry name" value="GEO12009P1"/>
    <property type="match status" value="1"/>
</dbReference>
<keyword evidence="4" id="KW-0249">Electron transport</keyword>
<dbReference type="PROSITE" id="PS00194">
    <property type="entry name" value="THIOREDOXIN_1"/>
    <property type="match status" value="1"/>
</dbReference>
<evidence type="ECO:0000256" key="7">
    <source>
        <dbReference type="NCBIfam" id="TIGR01068"/>
    </source>
</evidence>